<feature type="signal peptide" evidence="11">
    <location>
        <begin position="1"/>
        <end position="20"/>
    </location>
</feature>
<dbReference type="InterPro" id="IPR036156">
    <property type="entry name" value="Beta-gal/glucu_dom_sf"/>
</dbReference>
<dbReference type="InterPro" id="IPR008979">
    <property type="entry name" value="Galactose-bd-like_sf"/>
</dbReference>
<dbReference type="EC" id="3.2.1.23" evidence="5 10"/>
<dbReference type="InterPro" id="IPR013783">
    <property type="entry name" value="Ig-like_fold"/>
</dbReference>
<sequence length="1044" mass="118771">MKHKLSAISALLLFALTGQAQHKEWEDQRINQINREPIHAHFVPYASERAALQKDATLERRESLNGTWKFHFAGNPASRPASFYEESFDVSGWKDIEVPGSWELQGFDAPIYTDTRYPFPANPPYVPQDYNPVGSYVTTFTVPEHFKGKDVLLHFGGVESAYYCWVNGRFVGYSEDSRLPSEYLINKYLKPGENRLAVEVYRYSDGSYLEGQDYWKYSGIERNVMLIARPKSRIKDFEIRADLENQYKDGTLDINFTMDSRSLAKGTSVGLKVLDGTKELASGRLTVRHAADTLLSFSEIFPDVKRWTAETPNLYTLVVNTLDSKGKVTESFTQRFGFRKVEMKNGMLLVNGTPILVKGVNRHEHDMHRGRTVSVESMVEDIRLMKQFNINAVRCCHYPNYEEWYDLCNEYGIYLVDEANIESHGMEAHPDGTLANMDGWEIPFMERMERMVERDKNVTAIITWSLGNESGYGKHFETIYHWAKQRDASRPVQYEGGGVKGLSDIYCPMYGRIWLLRQWANQRQERPLILCEYAHAMGNSVGNLGDYWELIYKYDNLQGGFIWDWVDQTFAIKDQKGKDIWAYGGDMGFVGIVNDSNFCANGLVAADRTLHPHIYEVKKIYQYMHFEGVPFSPDQVKVTNRHDFLSSDVYDYSWKVKADGQTLHEGKLDVPVIAPHASVVVTLPLPAIEGKPGTEYFLHLSACTKEASPLVPKGHLAASEQWQLPRRPLKESAKEIPNRPFKELAKVDETPDGYTVTASSSVLTFSRKTGEITSLKVKGKEYLQAGPRPNFWRPLTDNDVANGMLKRCGTWKQAGNELQLTDMSAETHGGTVTICASYTMPAQESACSVTYVVYPDGAVQTTLSFTPGDKALPEMPRFGMRMILNGEYDRMTWFGRGPHENYWDRKSAADIDLYESTVWEQYHPYVRAQETANKTDVRWVALRNASGEGLLVKSLGEPLGVSAWNFPIEDLYYIPSMTKHIHGGSIEKKDMVWLNIDNRQMGVGGDNTWGAQTHPEYTITPVAREYSFWMIPVDGETDSDFANF</sequence>
<dbReference type="InterPro" id="IPR004199">
    <property type="entry name" value="B-gal_small/dom_5"/>
</dbReference>
<dbReference type="Pfam" id="PF00703">
    <property type="entry name" value="Glyco_hydro_2"/>
    <property type="match status" value="1"/>
</dbReference>
<evidence type="ECO:0000256" key="5">
    <source>
        <dbReference type="ARBA" id="ARBA00012756"/>
    </source>
</evidence>
<dbReference type="SUPFAM" id="SSF51445">
    <property type="entry name" value="(Trans)glycosidases"/>
    <property type="match status" value="1"/>
</dbReference>
<dbReference type="SUPFAM" id="SSF49303">
    <property type="entry name" value="beta-Galactosidase/glucuronidase domain"/>
    <property type="match status" value="2"/>
</dbReference>
<dbReference type="InterPro" id="IPR006101">
    <property type="entry name" value="Glyco_hydro_2"/>
</dbReference>
<evidence type="ECO:0000256" key="3">
    <source>
        <dbReference type="ARBA" id="ARBA00007401"/>
    </source>
</evidence>
<dbReference type="InterPro" id="IPR006103">
    <property type="entry name" value="Glyco_hydro_2_cat"/>
</dbReference>
<reference evidence="13 14" key="1">
    <citation type="submission" date="2020-08" db="EMBL/GenBank/DDBJ databases">
        <title>Genome public.</title>
        <authorList>
            <person name="Liu C."/>
            <person name="Sun Q."/>
        </authorList>
    </citation>
    <scope>NUCLEOTIDE SEQUENCE [LARGE SCALE GENOMIC DNA]</scope>
    <source>
        <strain evidence="13 14">NSJ-79</strain>
    </source>
</reference>
<dbReference type="Gene3D" id="2.60.40.10">
    <property type="entry name" value="Immunoglobulins"/>
    <property type="match status" value="2"/>
</dbReference>
<dbReference type="Gene3D" id="2.70.98.10">
    <property type="match status" value="1"/>
</dbReference>
<dbReference type="Pfam" id="PF02837">
    <property type="entry name" value="Glyco_hydro_2_N"/>
    <property type="match status" value="1"/>
</dbReference>
<comment type="catalytic activity">
    <reaction evidence="1 10">
        <text>Hydrolysis of terminal non-reducing beta-D-galactose residues in beta-D-galactosides.</text>
        <dbReference type="EC" id="3.2.1.23"/>
    </reaction>
</comment>
<evidence type="ECO:0000313" key="13">
    <source>
        <dbReference type="EMBL" id="MBC5632279.1"/>
    </source>
</evidence>
<proteinExistence type="inferred from homology"/>
<dbReference type="SUPFAM" id="SSF74650">
    <property type="entry name" value="Galactose mutarotase-like"/>
    <property type="match status" value="1"/>
</dbReference>
<dbReference type="Pfam" id="PF02836">
    <property type="entry name" value="Glyco_hydro_2_C"/>
    <property type="match status" value="1"/>
</dbReference>
<evidence type="ECO:0000256" key="9">
    <source>
        <dbReference type="ARBA" id="ARBA00032230"/>
    </source>
</evidence>
<dbReference type="InterPro" id="IPR011013">
    <property type="entry name" value="Gal_mutarotase_sf_dom"/>
</dbReference>
<dbReference type="Gene3D" id="3.20.20.80">
    <property type="entry name" value="Glycosidases"/>
    <property type="match status" value="1"/>
</dbReference>
<dbReference type="SUPFAM" id="SSF49785">
    <property type="entry name" value="Galactose-binding domain-like"/>
    <property type="match status" value="1"/>
</dbReference>
<accession>A0ABR7DLI1</accession>
<name>A0ABR7DLI1_9BACT</name>
<dbReference type="PROSITE" id="PS00719">
    <property type="entry name" value="GLYCOSYL_HYDROL_F2_1"/>
    <property type="match status" value="1"/>
</dbReference>
<dbReference type="PANTHER" id="PTHR46323">
    <property type="entry name" value="BETA-GALACTOSIDASE"/>
    <property type="match status" value="1"/>
</dbReference>
<comment type="cofactor">
    <cofactor evidence="2">
        <name>Ca(2+)</name>
        <dbReference type="ChEBI" id="CHEBI:29108"/>
    </cofactor>
</comment>
<dbReference type="Pfam" id="PF02929">
    <property type="entry name" value="Bgal_small_N"/>
    <property type="match status" value="1"/>
</dbReference>
<evidence type="ECO:0000256" key="11">
    <source>
        <dbReference type="SAM" id="SignalP"/>
    </source>
</evidence>
<evidence type="ECO:0000256" key="2">
    <source>
        <dbReference type="ARBA" id="ARBA00001913"/>
    </source>
</evidence>
<dbReference type="InterPro" id="IPR017853">
    <property type="entry name" value="GH"/>
</dbReference>
<keyword evidence="7" id="KW-0106">Calcium</keyword>
<dbReference type="InterPro" id="IPR006102">
    <property type="entry name" value="Ig-like_GH2"/>
</dbReference>
<dbReference type="PANTHER" id="PTHR46323:SF2">
    <property type="entry name" value="BETA-GALACTOSIDASE"/>
    <property type="match status" value="1"/>
</dbReference>
<gene>
    <name evidence="13" type="ORF">H8S65_05765</name>
</gene>
<protein>
    <recommendedName>
        <fullName evidence="5 10">Beta-galactosidase</fullName>
        <ecNumber evidence="5 10">3.2.1.23</ecNumber>
    </recommendedName>
    <alternativeName>
        <fullName evidence="9 10">Lactase</fullName>
    </alternativeName>
</protein>
<evidence type="ECO:0000256" key="8">
    <source>
        <dbReference type="ARBA" id="ARBA00023295"/>
    </source>
</evidence>
<keyword evidence="6 10" id="KW-0378">Hydrolase</keyword>
<comment type="similarity">
    <text evidence="3 10">Belongs to the glycosyl hydrolase 2 family.</text>
</comment>
<organism evidence="13 14">
    <name type="scientific">Parabacteroides hominis</name>
    <dbReference type="NCBI Taxonomy" id="2763057"/>
    <lineage>
        <taxon>Bacteria</taxon>
        <taxon>Pseudomonadati</taxon>
        <taxon>Bacteroidota</taxon>
        <taxon>Bacteroidia</taxon>
        <taxon>Bacteroidales</taxon>
        <taxon>Tannerellaceae</taxon>
        <taxon>Parabacteroides</taxon>
    </lineage>
</organism>
<feature type="chain" id="PRO_5046068575" description="Beta-galactosidase" evidence="11">
    <location>
        <begin position="21"/>
        <end position="1044"/>
    </location>
</feature>
<dbReference type="InterPro" id="IPR006104">
    <property type="entry name" value="Glyco_hydro_2_N"/>
</dbReference>
<dbReference type="RefSeq" id="WP_186929063.1">
    <property type="nucleotide sequence ID" value="NZ_JACOOJ010000007.1"/>
</dbReference>
<comment type="subunit">
    <text evidence="4">Monomer.</text>
</comment>
<dbReference type="InterPro" id="IPR014718">
    <property type="entry name" value="GH-type_carb-bd"/>
</dbReference>
<evidence type="ECO:0000256" key="4">
    <source>
        <dbReference type="ARBA" id="ARBA00011245"/>
    </source>
</evidence>
<dbReference type="Gene3D" id="2.60.120.260">
    <property type="entry name" value="Galactose-binding domain-like"/>
    <property type="match status" value="1"/>
</dbReference>
<dbReference type="InterPro" id="IPR050347">
    <property type="entry name" value="Bact_Beta-galactosidase"/>
</dbReference>
<keyword evidence="11" id="KW-0732">Signal</keyword>
<comment type="caution">
    <text evidence="13">The sequence shown here is derived from an EMBL/GenBank/DDBJ whole genome shotgun (WGS) entry which is preliminary data.</text>
</comment>
<dbReference type="Proteomes" id="UP000651475">
    <property type="component" value="Unassembled WGS sequence"/>
</dbReference>
<evidence type="ECO:0000256" key="10">
    <source>
        <dbReference type="RuleBase" id="RU361154"/>
    </source>
</evidence>
<keyword evidence="14" id="KW-1185">Reference proteome</keyword>
<feature type="domain" description="Beta galactosidase small chain/" evidence="12">
    <location>
        <begin position="755"/>
        <end position="1031"/>
    </location>
</feature>
<dbReference type="InterPro" id="IPR032312">
    <property type="entry name" value="LacZ_4"/>
</dbReference>
<evidence type="ECO:0000256" key="6">
    <source>
        <dbReference type="ARBA" id="ARBA00022801"/>
    </source>
</evidence>
<dbReference type="InterPro" id="IPR023230">
    <property type="entry name" value="Glyco_hydro_2_CS"/>
</dbReference>
<evidence type="ECO:0000259" key="12">
    <source>
        <dbReference type="SMART" id="SM01038"/>
    </source>
</evidence>
<dbReference type="PRINTS" id="PR00132">
    <property type="entry name" value="GLHYDRLASE2"/>
</dbReference>
<evidence type="ECO:0000256" key="1">
    <source>
        <dbReference type="ARBA" id="ARBA00001412"/>
    </source>
</evidence>
<dbReference type="Pfam" id="PF16353">
    <property type="entry name" value="LacZ_4"/>
    <property type="match status" value="1"/>
</dbReference>
<dbReference type="EMBL" id="JACOOJ010000007">
    <property type="protein sequence ID" value="MBC5632279.1"/>
    <property type="molecule type" value="Genomic_DNA"/>
</dbReference>
<evidence type="ECO:0000313" key="14">
    <source>
        <dbReference type="Proteomes" id="UP000651475"/>
    </source>
</evidence>
<evidence type="ECO:0000256" key="7">
    <source>
        <dbReference type="ARBA" id="ARBA00022837"/>
    </source>
</evidence>
<keyword evidence="8 10" id="KW-0326">Glycosidase</keyword>
<dbReference type="SMART" id="SM01038">
    <property type="entry name" value="Bgal_small_N"/>
    <property type="match status" value="1"/>
</dbReference>